<dbReference type="EMBL" id="FJOG01000014">
    <property type="protein sequence ID" value="CZR59430.1"/>
    <property type="molecule type" value="Genomic_DNA"/>
</dbReference>
<evidence type="ECO:0000313" key="2">
    <source>
        <dbReference type="Proteomes" id="UP000184330"/>
    </source>
</evidence>
<dbReference type="AlphaFoldDB" id="A0A1L7X316"/>
<protein>
    <submittedName>
        <fullName evidence="1">Uncharacterized protein</fullName>
    </submittedName>
</protein>
<organism evidence="1 2">
    <name type="scientific">Phialocephala subalpina</name>
    <dbReference type="NCBI Taxonomy" id="576137"/>
    <lineage>
        <taxon>Eukaryota</taxon>
        <taxon>Fungi</taxon>
        <taxon>Dikarya</taxon>
        <taxon>Ascomycota</taxon>
        <taxon>Pezizomycotina</taxon>
        <taxon>Leotiomycetes</taxon>
        <taxon>Helotiales</taxon>
        <taxon>Mollisiaceae</taxon>
        <taxon>Phialocephala</taxon>
        <taxon>Phialocephala fortinii species complex</taxon>
    </lineage>
</organism>
<accession>A0A1L7X316</accession>
<dbReference type="OrthoDB" id="5347061at2759"/>
<dbReference type="Proteomes" id="UP000184330">
    <property type="component" value="Unassembled WGS sequence"/>
</dbReference>
<evidence type="ECO:0000313" key="1">
    <source>
        <dbReference type="EMBL" id="CZR59430.1"/>
    </source>
</evidence>
<keyword evidence="2" id="KW-1185">Reference proteome</keyword>
<proteinExistence type="predicted"/>
<name>A0A1L7X316_9HELO</name>
<reference evidence="1 2" key="1">
    <citation type="submission" date="2016-03" db="EMBL/GenBank/DDBJ databases">
        <authorList>
            <person name="Ploux O."/>
        </authorList>
    </citation>
    <scope>NUCLEOTIDE SEQUENCE [LARGE SCALE GENOMIC DNA]</scope>
    <source>
        <strain evidence="1 2">UAMH 11012</strain>
    </source>
</reference>
<gene>
    <name evidence="1" type="ORF">PAC_09322</name>
</gene>
<sequence length="157" mass="18135">MSVLDMAFVPSILLVRIGMFVWHGLPYVSSIEDGYLVLEGPVKKVKLDVPPEAQEYNPPYLNIDDEVSGFDEHPIPWQYAGQLDHESADKFQHRTFFCLLVKSVIHQDDRPKRVTENFLMLEPVEGESGSYRRVGMGRMRGRQKRFVGVENMRLRLV</sequence>